<sequence>MAHQVEQMAYVGTTPWHGLGNNLPRKQPIEVWQRQAGMDWQIQESPVHFKSDAVGHLGTIHSFPEQKVLYRSDTKAPLSVVSNRYHTVQPREVLEFYRDLTEVSGYELETAGVLKGGRKFWALARTGQGTSIKGNDQVNGYLLLATSCDGTLATTATPTTVRVVCNNTLTVALDGTSRAIKVPHNTRFDPKAVKKQLGIAVSQWDDFMYRMRALAERKVQWHEALGYSKRTKHKVRRINAVLQHPNPDLPWMLANIDREVIGTDEVQILECKTAGINGARLWKEGVPEYVQLQVMHQLAVTGKQAADVAVLLGGQTLEIHRIERDEQMIARLIELERRFWQYVETDTPPPADGSASAELALRCLYPQDNGQVVDFSSNAGLAAAFLELKAVRQSISEKEKREAELKQMLQQAMGESTRAEFSSGYVSWRKAKDSTVLDVERLLQEKPYLQARYPKLKEGSRRFLIG</sequence>
<dbReference type="EMBL" id="CP099397">
    <property type="protein sequence ID" value="USR42180.1"/>
    <property type="molecule type" value="Genomic_DNA"/>
</dbReference>
<evidence type="ECO:0000313" key="3">
    <source>
        <dbReference type="Proteomes" id="UP001054897"/>
    </source>
</evidence>
<protein>
    <submittedName>
        <fullName evidence="2">DUF932 domain-containing protein</fullName>
    </submittedName>
</protein>
<dbReference type="Proteomes" id="UP001054897">
    <property type="component" value="Chromosome"/>
</dbReference>
<organism evidence="2 3">
    <name type="scientific">Ectopseudomonas hydrolytica</name>
    <dbReference type="NCBI Taxonomy" id="2493633"/>
    <lineage>
        <taxon>Bacteria</taxon>
        <taxon>Pseudomonadati</taxon>
        <taxon>Pseudomonadota</taxon>
        <taxon>Gammaproteobacteria</taxon>
        <taxon>Pseudomonadales</taxon>
        <taxon>Pseudomonadaceae</taxon>
        <taxon>Ectopseudomonas</taxon>
    </lineage>
</organism>
<dbReference type="InterPro" id="IPR017686">
    <property type="entry name" value="Phg/plasmid-like_prot"/>
</dbReference>
<keyword evidence="1" id="KW-0175">Coiled coil</keyword>
<feature type="coiled-coil region" evidence="1">
    <location>
        <begin position="388"/>
        <end position="415"/>
    </location>
</feature>
<dbReference type="InterPro" id="IPR017482">
    <property type="entry name" value="Lambda-type_endonuclease"/>
</dbReference>
<keyword evidence="3" id="KW-1185">Reference proteome</keyword>
<name>A0ABY5AEM7_9GAMM</name>
<dbReference type="SUPFAM" id="SSF52980">
    <property type="entry name" value="Restriction endonuclease-like"/>
    <property type="match status" value="1"/>
</dbReference>
<dbReference type="NCBIfam" id="TIGR03299">
    <property type="entry name" value="LGT_TIGR03299"/>
    <property type="match status" value="1"/>
</dbReference>
<gene>
    <name evidence="2" type="ORF">L1F06_005985</name>
</gene>
<accession>A0ABY5AEM7</accession>
<evidence type="ECO:0000313" key="2">
    <source>
        <dbReference type="EMBL" id="USR42180.1"/>
    </source>
</evidence>
<dbReference type="InterPro" id="IPR026325">
    <property type="entry name" value="DUF932"/>
</dbReference>
<dbReference type="InterPro" id="IPR011604">
    <property type="entry name" value="PDDEXK-like_dom_sf"/>
</dbReference>
<dbReference type="Pfam" id="PF06067">
    <property type="entry name" value="DUF932"/>
    <property type="match status" value="1"/>
</dbReference>
<reference evidence="2" key="1">
    <citation type="submission" date="2022-06" db="EMBL/GenBank/DDBJ databases">
        <title>Complete genome of Pseudomonas hydrolytica DSWY01T.</title>
        <authorList>
            <person name="Jung J."/>
            <person name="Jeon C.O."/>
        </authorList>
    </citation>
    <scope>NUCLEOTIDE SEQUENCE</scope>
    <source>
        <strain evidence="2">DSWY01</strain>
    </source>
</reference>
<dbReference type="NCBIfam" id="TIGR03033">
    <property type="entry name" value="phage_rel_nuc"/>
    <property type="match status" value="1"/>
</dbReference>
<dbReference type="RefSeq" id="WP_129483453.1">
    <property type="nucleotide sequence ID" value="NZ_CP099397.1"/>
</dbReference>
<dbReference type="Gene3D" id="3.90.320.10">
    <property type="match status" value="1"/>
</dbReference>
<proteinExistence type="predicted"/>
<dbReference type="GeneID" id="300080504"/>
<dbReference type="InterPro" id="IPR011335">
    <property type="entry name" value="Restrct_endonuc-II-like"/>
</dbReference>
<evidence type="ECO:0000256" key="1">
    <source>
        <dbReference type="SAM" id="Coils"/>
    </source>
</evidence>